<evidence type="ECO:0000256" key="2">
    <source>
        <dbReference type="ARBA" id="ARBA00011028"/>
    </source>
</evidence>
<protein>
    <recommendedName>
        <fullName evidence="3">High-affinity zinc uptake system protein ZnuA</fullName>
    </recommendedName>
</protein>
<feature type="signal peptide" evidence="12">
    <location>
        <begin position="1"/>
        <end position="21"/>
    </location>
</feature>
<organism evidence="13 14">
    <name type="scientific">Niveispirillum lacus</name>
    <dbReference type="NCBI Taxonomy" id="1981099"/>
    <lineage>
        <taxon>Bacteria</taxon>
        <taxon>Pseudomonadati</taxon>
        <taxon>Pseudomonadota</taxon>
        <taxon>Alphaproteobacteria</taxon>
        <taxon>Rhodospirillales</taxon>
        <taxon>Azospirillaceae</taxon>
        <taxon>Niveispirillum</taxon>
    </lineage>
</organism>
<name>A0A255Z4X5_9PROT</name>
<dbReference type="Proteomes" id="UP000216998">
    <property type="component" value="Unassembled WGS sequence"/>
</dbReference>
<keyword evidence="10" id="KW-0406">Ion transport</keyword>
<evidence type="ECO:0000256" key="4">
    <source>
        <dbReference type="ARBA" id="ARBA00022448"/>
    </source>
</evidence>
<dbReference type="PANTHER" id="PTHR42953">
    <property type="entry name" value="HIGH-AFFINITY ZINC UPTAKE SYSTEM PROTEIN ZNUA-RELATED"/>
    <property type="match status" value="1"/>
</dbReference>
<comment type="subcellular location">
    <subcellularLocation>
        <location evidence="1">Periplasm</location>
    </subcellularLocation>
</comment>
<dbReference type="GO" id="GO:0006829">
    <property type="term" value="P:zinc ion transport"/>
    <property type="evidence" value="ECO:0007669"/>
    <property type="project" value="UniProtKB-KW"/>
</dbReference>
<evidence type="ECO:0000256" key="8">
    <source>
        <dbReference type="ARBA" id="ARBA00022833"/>
    </source>
</evidence>
<dbReference type="Gene3D" id="3.40.50.1980">
    <property type="entry name" value="Nitrogenase molybdenum iron protein domain"/>
    <property type="match status" value="2"/>
</dbReference>
<keyword evidence="7" id="KW-0574">Periplasm</keyword>
<dbReference type="InterPro" id="IPR006127">
    <property type="entry name" value="ZnuA-like"/>
</dbReference>
<proteinExistence type="inferred from homology"/>
<evidence type="ECO:0000256" key="5">
    <source>
        <dbReference type="ARBA" id="ARBA00022723"/>
    </source>
</evidence>
<evidence type="ECO:0000256" key="3">
    <source>
        <dbReference type="ARBA" id="ARBA00015915"/>
    </source>
</evidence>
<dbReference type="OrthoDB" id="7346865at2"/>
<keyword evidence="11" id="KW-1015">Disulfide bond</keyword>
<dbReference type="PANTHER" id="PTHR42953:SF3">
    <property type="entry name" value="HIGH-AFFINITY ZINC UPTAKE SYSTEM PROTEIN ZNUA"/>
    <property type="match status" value="1"/>
</dbReference>
<evidence type="ECO:0000256" key="7">
    <source>
        <dbReference type="ARBA" id="ARBA00022764"/>
    </source>
</evidence>
<dbReference type="AlphaFoldDB" id="A0A255Z4X5"/>
<keyword evidence="5" id="KW-0479">Metal-binding</keyword>
<keyword evidence="6 12" id="KW-0732">Signal</keyword>
<dbReference type="Pfam" id="PF01297">
    <property type="entry name" value="ZnuA"/>
    <property type="match status" value="1"/>
</dbReference>
<sequence>MFRSLSLATFLAGFLVLPALAAAPPPDVVVSVKPLHSLASGVMLGVGEPYLLVRGAASPHAFSLRPSDAKALSEAELVVWAGPGVENFLRKPLSTLGRDAQVLTLVREPSVRVLPVRKGGAWEAHDHDHAHEGRPDAELDTDGHVWLDPLNAKAITDLIAARLSALDPTRTALYQANADRQKQAIDRLDAEMRDALAPVKDRPFIVFHDAYHYLEDHYGLNAAGAITVSPDQPPGAARLKALRARINQAGAVCIFAEPQFEPALVRTLAQGTKARTGILDPEGANIPDGPDLYGELMRFNLRSLVDCLSGG</sequence>
<gene>
    <name evidence="13" type="ORF">CHU95_04570</name>
</gene>
<evidence type="ECO:0000256" key="6">
    <source>
        <dbReference type="ARBA" id="ARBA00022729"/>
    </source>
</evidence>
<feature type="chain" id="PRO_5013236905" description="High-affinity zinc uptake system protein ZnuA" evidence="12">
    <location>
        <begin position="22"/>
        <end position="311"/>
    </location>
</feature>
<dbReference type="GO" id="GO:0042597">
    <property type="term" value="C:periplasmic space"/>
    <property type="evidence" value="ECO:0007669"/>
    <property type="project" value="UniProtKB-SubCell"/>
</dbReference>
<comment type="similarity">
    <text evidence="2">Belongs to the bacterial solute-binding protein 9 family.</text>
</comment>
<evidence type="ECO:0000313" key="13">
    <source>
        <dbReference type="EMBL" id="OYQ36499.1"/>
    </source>
</evidence>
<keyword evidence="8" id="KW-0862">Zinc</keyword>
<dbReference type="InterPro" id="IPR050492">
    <property type="entry name" value="Bact_metal-bind_prot9"/>
</dbReference>
<evidence type="ECO:0000256" key="10">
    <source>
        <dbReference type="ARBA" id="ARBA00023065"/>
    </source>
</evidence>
<dbReference type="EMBL" id="NOXU01000022">
    <property type="protein sequence ID" value="OYQ36499.1"/>
    <property type="molecule type" value="Genomic_DNA"/>
</dbReference>
<evidence type="ECO:0000256" key="1">
    <source>
        <dbReference type="ARBA" id="ARBA00004418"/>
    </source>
</evidence>
<keyword evidence="4" id="KW-0813">Transport</keyword>
<dbReference type="RefSeq" id="WP_094454163.1">
    <property type="nucleotide sequence ID" value="NZ_NOXU01000022.1"/>
</dbReference>
<dbReference type="CDD" id="cd01019">
    <property type="entry name" value="ZnuA"/>
    <property type="match status" value="1"/>
</dbReference>
<evidence type="ECO:0000256" key="11">
    <source>
        <dbReference type="ARBA" id="ARBA00023157"/>
    </source>
</evidence>
<evidence type="ECO:0000256" key="12">
    <source>
        <dbReference type="SAM" id="SignalP"/>
    </source>
</evidence>
<dbReference type="SUPFAM" id="SSF53807">
    <property type="entry name" value="Helical backbone' metal receptor"/>
    <property type="match status" value="1"/>
</dbReference>
<reference evidence="13 14" key="1">
    <citation type="submission" date="2017-07" db="EMBL/GenBank/DDBJ databases">
        <title>Niveispirillum cyanobacteriorum sp. nov., isolated from cyanobacterial aggregates in a eutrophic lake.</title>
        <authorList>
            <person name="Cai H."/>
        </authorList>
    </citation>
    <scope>NUCLEOTIDE SEQUENCE [LARGE SCALE GENOMIC DNA]</scope>
    <source>
        <strain evidence="14">TH1-14</strain>
    </source>
</reference>
<evidence type="ECO:0000313" key="14">
    <source>
        <dbReference type="Proteomes" id="UP000216998"/>
    </source>
</evidence>
<evidence type="ECO:0000256" key="9">
    <source>
        <dbReference type="ARBA" id="ARBA00022906"/>
    </source>
</evidence>
<keyword evidence="9" id="KW-0864">Zinc transport</keyword>
<dbReference type="GO" id="GO:0046872">
    <property type="term" value="F:metal ion binding"/>
    <property type="evidence" value="ECO:0007669"/>
    <property type="project" value="UniProtKB-KW"/>
</dbReference>
<keyword evidence="14" id="KW-1185">Reference proteome</keyword>
<comment type="caution">
    <text evidence="13">The sequence shown here is derived from an EMBL/GenBank/DDBJ whole genome shotgun (WGS) entry which is preliminary data.</text>
</comment>
<accession>A0A255Z4X5</accession>
<dbReference type="InterPro" id="IPR035520">
    <property type="entry name" value="ZnuA"/>
</dbReference>